<sequence>MNHFISMMFSLLVITGLQVSVKAEEKRHKRSSSRHYISELTVSNGGGWGSWGYRDMCAEGTYAAGFSLKVENPIDGDDTALNGIRLHCTDLSKGSKAYHRYTSVQSDVGSFQCSGGSILTGDGTDWGDWGSWSQTCQGKGICGIMTRVEEPQGRGDDTALNDVRMYCCT</sequence>
<evidence type="ECO:0007829" key="4">
    <source>
        <dbReference type="PeptideAtlas" id="A0A498MYQ3"/>
    </source>
</evidence>
<evidence type="ECO:0000313" key="2">
    <source>
        <dbReference type="EMBL" id="RXN24612.1"/>
    </source>
</evidence>
<dbReference type="AlphaFoldDB" id="A0A498MYQ3"/>
<dbReference type="EMBL" id="QBIY01012527">
    <property type="protein sequence ID" value="RXN24612.1"/>
    <property type="molecule type" value="Genomic_DNA"/>
</dbReference>
<dbReference type="PANTHER" id="PTHR18841:SF0">
    <property type="entry name" value="VITELLINE MEMBRANE OUTER LAYER 1 HOMOLOG A-RELATED"/>
    <property type="match status" value="1"/>
</dbReference>
<comment type="caution">
    <text evidence="2">The sequence shown here is derived from an EMBL/GenBank/DDBJ whole genome shotgun (WGS) entry which is preliminary data.</text>
</comment>
<organism evidence="2 3">
    <name type="scientific">Labeo rohita</name>
    <name type="common">Indian major carp</name>
    <name type="synonym">Cyprinus rohita</name>
    <dbReference type="NCBI Taxonomy" id="84645"/>
    <lineage>
        <taxon>Eukaryota</taxon>
        <taxon>Metazoa</taxon>
        <taxon>Chordata</taxon>
        <taxon>Craniata</taxon>
        <taxon>Vertebrata</taxon>
        <taxon>Euteleostomi</taxon>
        <taxon>Actinopterygii</taxon>
        <taxon>Neopterygii</taxon>
        <taxon>Teleostei</taxon>
        <taxon>Ostariophysi</taxon>
        <taxon>Cypriniformes</taxon>
        <taxon>Cyprinidae</taxon>
        <taxon>Labeoninae</taxon>
        <taxon>Labeonini</taxon>
        <taxon>Labeo</taxon>
    </lineage>
</organism>
<dbReference type="Proteomes" id="UP000290572">
    <property type="component" value="Unassembled WGS sequence"/>
</dbReference>
<accession>A0A498MYQ3</accession>
<dbReference type="Pfam" id="PF03762">
    <property type="entry name" value="VOMI"/>
    <property type="match status" value="1"/>
</dbReference>
<evidence type="ECO:0000256" key="1">
    <source>
        <dbReference type="SAM" id="SignalP"/>
    </source>
</evidence>
<reference evidence="2 3" key="1">
    <citation type="submission" date="2018-03" db="EMBL/GenBank/DDBJ databases">
        <title>Draft genome sequence of Rohu Carp (Labeo rohita).</title>
        <authorList>
            <person name="Das P."/>
            <person name="Kushwaha B."/>
            <person name="Joshi C.G."/>
            <person name="Kumar D."/>
            <person name="Nagpure N.S."/>
            <person name="Sahoo L."/>
            <person name="Das S.P."/>
            <person name="Bit A."/>
            <person name="Patnaik S."/>
            <person name="Meher P.K."/>
            <person name="Jayasankar P."/>
            <person name="Koringa P.G."/>
            <person name="Patel N.V."/>
            <person name="Hinsu A.T."/>
            <person name="Kumar R."/>
            <person name="Pandey M."/>
            <person name="Agarwal S."/>
            <person name="Srivastava S."/>
            <person name="Singh M."/>
            <person name="Iquebal M.A."/>
            <person name="Jaiswal S."/>
            <person name="Angadi U.B."/>
            <person name="Kumar N."/>
            <person name="Raza M."/>
            <person name="Shah T.M."/>
            <person name="Rai A."/>
            <person name="Jena J.K."/>
        </authorList>
    </citation>
    <scope>NUCLEOTIDE SEQUENCE [LARGE SCALE GENOMIC DNA]</scope>
    <source>
        <strain evidence="2">DASCIFA01</strain>
        <tissue evidence="2">Testis</tissue>
    </source>
</reference>
<feature type="chain" id="PRO_5019816704" evidence="1">
    <location>
        <begin position="24"/>
        <end position="169"/>
    </location>
</feature>
<feature type="signal peptide" evidence="1">
    <location>
        <begin position="1"/>
        <end position="23"/>
    </location>
</feature>
<gene>
    <name evidence="2" type="ORF">ROHU_022119</name>
</gene>
<dbReference type="STRING" id="84645.A0A498MYQ3"/>
<dbReference type="PANTHER" id="PTHR18841">
    <property type="entry name" value="VITELLINE MEMBRANE OUTER LAYER PROTEIN I-RELATED"/>
    <property type="match status" value="1"/>
</dbReference>
<evidence type="ECO:0000313" key="3">
    <source>
        <dbReference type="Proteomes" id="UP000290572"/>
    </source>
</evidence>
<keyword evidence="1" id="KW-0732">Signal</keyword>
<dbReference type="InterPro" id="IPR005515">
    <property type="entry name" value="VOMI"/>
</dbReference>
<name>A0A498MYQ3_LABRO</name>
<keyword evidence="4" id="KW-1267">Proteomics identification</keyword>
<keyword evidence="3" id="KW-1185">Reference proteome</keyword>
<proteinExistence type="evidence at protein level"/>
<dbReference type="SUPFAM" id="SSF51092">
    <property type="entry name" value="Vitelline membrane outer protein-I (VMO-I)"/>
    <property type="match status" value="1"/>
</dbReference>
<dbReference type="InterPro" id="IPR036706">
    <property type="entry name" value="VOMI_sf"/>
</dbReference>
<protein>
    <submittedName>
        <fullName evidence="2">Vitelline membrane outer layer 1-like protein</fullName>
    </submittedName>
</protein>
<dbReference type="Gene3D" id="2.100.10.20">
    <property type="entry name" value="Vitelline membrane outer layer protein I (VOMI)"/>
    <property type="match status" value="2"/>
</dbReference>
<dbReference type="GO" id="GO:0005615">
    <property type="term" value="C:extracellular space"/>
    <property type="evidence" value="ECO:0007669"/>
    <property type="project" value="TreeGrafter"/>
</dbReference>